<dbReference type="EMBL" id="WWVQ01000004">
    <property type="protein sequence ID" value="MZL32154.1"/>
    <property type="molecule type" value="Genomic_DNA"/>
</dbReference>
<comment type="subcellular location">
    <subcellularLocation>
        <location evidence="1">Cell membrane</location>
        <topology evidence="1">Multi-pass membrane protein</topology>
    </subcellularLocation>
</comment>
<evidence type="ECO:0000256" key="6">
    <source>
        <dbReference type="ARBA" id="ARBA00022989"/>
    </source>
</evidence>
<name>A0A6L8SY45_9FIRM</name>
<keyword evidence="5" id="KW-0677">Repeat</keyword>
<evidence type="ECO:0000313" key="13">
    <source>
        <dbReference type="Proteomes" id="UP000477285"/>
    </source>
</evidence>
<evidence type="ECO:0000256" key="10">
    <source>
        <dbReference type="SAM" id="Phobius"/>
    </source>
</evidence>
<feature type="transmembrane region" description="Helical" evidence="10">
    <location>
        <begin position="31"/>
        <end position="54"/>
    </location>
</feature>
<evidence type="ECO:0000256" key="7">
    <source>
        <dbReference type="ARBA" id="ARBA00023122"/>
    </source>
</evidence>
<dbReference type="InterPro" id="IPR036318">
    <property type="entry name" value="FAD-bd_PCMH-like_sf"/>
</dbReference>
<keyword evidence="3" id="KW-1003">Cell membrane</keyword>
<comment type="caution">
    <text evidence="12">The sequence shown here is derived from an EMBL/GenBank/DDBJ whole genome shotgun (WGS) entry which is preliminary data.</text>
</comment>
<keyword evidence="4 10" id="KW-0812">Transmembrane</keyword>
<evidence type="ECO:0000256" key="5">
    <source>
        <dbReference type="ARBA" id="ARBA00022737"/>
    </source>
</evidence>
<dbReference type="InterPro" id="IPR000644">
    <property type="entry name" value="CBS_dom"/>
</dbReference>
<evidence type="ECO:0000256" key="8">
    <source>
        <dbReference type="ARBA" id="ARBA00023136"/>
    </source>
</evidence>
<dbReference type="GO" id="GO:0050660">
    <property type="term" value="F:flavin adenine dinucleotide binding"/>
    <property type="evidence" value="ECO:0007669"/>
    <property type="project" value="InterPro"/>
</dbReference>
<evidence type="ECO:0000256" key="2">
    <source>
        <dbReference type="ARBA" id="ARBA00006337"/>
    </source>
</evidence>
<keyword evidence="6 10" id="KW-1133">Transmembrane helix</keyword>
<dbReference type="Proteomes" id="UP000477285">
    <property type="component" value="Unassembled WGS sequence"/>
</dbReference>
<dbReference type="SMART" id="SM00116">
    <property type="entry name" value="CBS"/>
    <property type="match status" value="2"/>
</dbReference>
<dbReference type="InterPro" id="IPR005170">
    <property type="entry name" value="Transptr-assoc_dom"/>
</dbReference>
<accession>A0A6L8SY45</accession>
<dbReference type="Pfam" id="PF03471">
    <property type="entry name" value="CorC_HlyC"/>
    <property type="match status" value="1"/>
</dbReference>
<dbReference type="FunFam" id="3.10.580.10:FF:000002">
    <property type="entry name" value="Magnesium/cobalt efflux protein CorC"/>
    <property type="match status" value="1"/>
</dbReference>
<dbReference type="SUPFAM" id="SSF56176">
    <property type="entry name" value="FAD-binding/transporter-associated domain-like"/>
    <property type="match status" value="1"/>
</dbReference>
<dbReference type="Gene3D" id="3.10.580.10">
    <property type="entry name" value="CBS-domain"/>
    <property type="match status" value="1"/>
</dbReference>
<dbReference type="Gene3D" id="3.30.465.10">
    <property type="match status" value="1"/>
</dbReference>
<reference evidence="12 13" key="1">
    <citation type="journal article" date="2019" name="Nat. Med.">
        <title>A library of human gut bacterial isolates paired with longitudinal multiomics data enables mechanistic microbiome research.</title>
        <authorList>
            <person name="Poyet M."/>
            <person name="Groussin M."/>
            <person name="Gibbons S.M."/>
            <person name="Avila-Pacheco J."/>
            <person name="Jiang X."/>
            <person name="Kearney S.M."/>
            <person name="Perrotta A.R."/>
            <person name="Berdy B."/>
            <person name="Zhao S."/>
            <person name="Lieberman T.D."/>
            <person name="Swanson P.K."/>
            <person name="Smith M."/>
            <person name="Roesemann S."/>
            <person name="Alexander J.E."/>
            <person name="Rich S.A."/>
            <person name="Livny J."/>
            <person name="Vlamakis H."/>
            <person name="Clish C."/>
            <person name="Bullock K."/>
            <person name="Deik A."/>
            <person name="Scott J."/>
            <person name="Pierce K.A."/>
            <person name="Xavier R.J."/>
            <person name="Alm E.J."/>
        </authorList>
    </citation>
    <scope>NUCLEOTIDE SEQUENCE [LARGE SCALE GENOMIC DNA]</scope>
    <source>
        <strain evidence="12 13">BIOML-A1</strain>
    </source>
</reference>
<dbReference type="GO" id="GO:0005886">
    <property type="term" value="C:plasma membrane"/>
    <property type="evidence" value="ECO:0007669"/>
    <property type="project" value="UniProtKB-SubCell"/>
</dbReference>
<dbReference type="SUPFAM" id="SSF54631">
    <property type="entry name" value="CBS-domain pair"/>
    <property type="match status" value="1"/>
</dbReference>
<feature type="domain" description="CBS" evidence="11">
    <location>
        <begin position="238"/>
        <end position="298"/>
    </location>
</feature>
<feature type="transmembrane region" description="Helical" evidence="10">
    <location>
        <begin position="122"/>
        <end position="142"/>
    </location>
</feature>
<evidence type="ECO:0000313" key="12">
    <source>
        <dbReference type="EMBL" id="MZL32154.1"/>
    </source>
</evidence>
<keyword evidence="7 9" id="KW-0129">CBS domain</keyword>
<evidence type="ECO:0000256" key="9">
    <source>
        <dbReference type="PROSITE-ProRule" id="PRU00703"/>
    </source>
</evidence>
<dbReference type="InterPro" id="IPR016169">
    <property type="entry name" value="FAD-bd_PCMH_sub2"/>
</dbReference>
<evidence type="ECO:0000256" key="4">
    <source>
        <dbReference type="ARBA" id="ARBA00022692"/>
    </source>
</evidence>
<dbReference type="Pfam" id="PF00571">
    <property type="entry name" value="CBS"/>
    <property type="match status" value="2"/>
</dbReference>
<feature type="transmembrane region" description="Helical" evidence="10">
    <location>
        <begin position="86"/>
        <end position="110"/>
    </location>
</feature>
<dbReference type="OrthoDB" id="9798188at2"/>
<dbReference type="InterPro" id="IPR046342">
    <property type="entry name" value="CBS_dom_sf"/>
</dbReference>
<dbReference type="Pfam" id="PF01595">
    <property type="entry name" value="CNNM"/>
    <property type="match status" value="1"/>
</dbReference>
<evidence type="ECO:0000256" key="1">
    <source>
        <dbReference type="ARBA" id="ARBA00004651"/>
    </source>
</evidence>
<dbReference type="InterPro" id="IPR044751">
    <property type="entry name" value="Ion_transp-like_CBS"/>
</dbReference>
<feature type="transmembrane region" description="Helical" evidence="10">
    <location>
        <begin position="163"/>
        <end position="183"/>
    </location>
</feature>
<evidence type="ECO:0000259" key="11">
    <source>
        <dbReference type="PROSITE" id="PS51371"/>
    </source>
</evidence>
<proteinExistence type="inferred from homology"/>
<organism evidence="12 13">
    <name type="scientific">Blautia wexlerae</name>
    <dbReference type="NCBI Taxonomy" id="418240"/>
    <lineage>
        <taxon>Bacteria</taxon>
        <taxon>Bacillati</taxon>
        <taxon>Bacillota</taxon>
        <taxon>Clostridia</taxon>
        <taxon>Lachnospirales</taxon>
        <taxon>Lachnospiraceae</taxon>
        <taxon>Blautia</taxon>
    </lineage>
</organism>
<dbReference type="AlphaFoldDB" id="A0A6L8SY45"/>
<dbReference type="PANTHER" id="PTHR22777:SF32">
    <property type="entry name" value="UPF0053 INNER MEMBRANE PROTEIN YFJD"/>
    <property type="match status" value="1"/>
</dbReference>
<keyword evidence="8 10" id="KW-0472">Membrane</keyword>
<dbReference type="PROSITE" id="PS51371">
    <property type="entry name" value="CBS"/>
    <property type="match status" value="2"/>
</dbReference>
<sequence>MEKVIYFTSNYAYSIRRRLNNIMEDGSSMPLWGLFVLLLLLWLNGIFYGFAAALRNISENDTQKKAEEGDKKAQMLMTLIDKPAQFVNAIPLIVMACGICFGTFLVPYAVDAFYPYIKHVPALILVMALCVIFLAAIGILAFRRVGTYHPEAYAYKYLNLVHFWLNLLKPFTVSVTWIARLAAVPFGVEINRTEKSVTEEEIISIVDEAHEQGVIQENEAEMIQNIISFNETEAHDIMTHRKNVVAFDEEILLKNMIDTMLEEGNSRYPVYEENIDNIKGIVHYKDALKFMTQNPWAKFKPLKELPGIIRQASLIPETRGIGDLFHTMQARKIHMAIVVDEYGQTAGIVTMEDILEEIVGDILDEYDEDEITIRAQKDNSLIIDGLAYLEDVEEELDADFGDTEFETLNGYLTNILGHIPADKDVDTSIKAIGYCFTILSIGNKTIGKVKVERDNNVAV</sequence>
<dbReference type="CDD" id="cd04590">
    <property type="entry name" value="CBS_pair_CorC_HlyC_assoc"/>
    <property type="match status" value="1"/>
</dbReference>
<dbReference type="InterPro" id="IPR002550">
    <property type="entry name" value="CNNM"/>
</dbReference>
<evidence type="ECO:0000256" key="3">
    <source>
        <dbReference type="ARBA" id="ARBA00022475"/>
    </source>
</evidence>
<dbReference type="PANTHER" id="PTHR22777">
    <property type="entry name" value="HEMOLYSIN-RELATED"/>
    <property type="match status" value="1"/>
</dbReference>
<protein>
    <submittedName>
        <fullName evidence="12">DUF21 domain-containing protein</fullName>
    </submittedName>
</protein>
<gene>
    <name evidence="12" type="ORF">GT728_02830</name>
</gene>
<comment type="similarity">
    <text evidence="2">Belongs to the UPF0053 family.</text>
</comment>
<dbReference type="SMART" id="SM01091">
    <property type="entry name" value="CorC_HlyC"/>
    <property type="match status" value="1"/>
</dbReference>
<feature type="domain" description="CBS" evidence="11">
    <location>
        <begin position="308"/>
        <end position="365"/>
    </location>
</feature>